<evidence type="ECO:0000256" key="1">
    <source>
        <dbReference type="ARBA" id="ARBA00000707"/>
    </source>
</evidence>
<accession>A2G0B2</accession>
<keyword evidence="6" id="KW-0963">Cytoplasm</keyword>
<dbReference type="AlphaFoldDB" id="A2G0B2"/>
<dbReference type="Gene3D" id="3.10.20.90">
    <property type="entry name" value="Phosphatidylinositol 3-kinase Catalytic Subunit, Chain A, domain 1"/>
    <property type="match status" value="1"/>
</dbReference>
<dbReference type="Gene3D" id="3.90.70.80">
    <property type="match status" value="1"/>
</dbReference>
<dbReference type="PROSITE" id="PS00028">
    <property type="entry name" value="ZINC_FINGER_C2H2_1"/>
    <property type="match status" value="1"/>
</dbReference>
<evidence type="ECO:0000256" key="5">
    <source>
        <dbReference type="ARBA" id="ARBA00022807"/>
    </source>
</evidence>
<evidence type="ECO:0000256" key="2">
    <source>
        <dbReference type="ARBA" id="ARBA00022670"/>
    </source>
</evidence>
<dbReference type="KEGG" id="tva:4747079"/>
<evidence type="ECO:0000256" key="6">
    <source>
        <dbReference type="RuleBase" id="RU367104"/>
    </source>
</evidence>
<evidence type="ECO:0000313" key="9">
    <source>
        <dbReference type="Proteomes" id="UP000001542"/>
    </source>
</evidence>
<dbReference type="VEuPathDB" id="TrichDB:TVAG_320430"/>
<dbReference type="RefSeq" id="XP_001302339.1">
    <property type="nucleotide sequence ID" value="XM_001302338.1"/>
</dbReference>
<dbReference type="eggNOG" id="KOG3288">
    <property type="taxonomic scope" value="Eukaryota"/>
</dbReference>
<comment type="subcellular location">
    <subcellularLocation>
        <location evidence="6">Cytoplasm</location>
    </subcellularLocation>
</comment>
<organism evidence="8 9">
    <name type="scientific">Trichomonas vaginalis (strain ATCC PRA-98 / G3)</name>
    <dbReference type="NCBI Taxonomy" id="412133"/>
    <lineage>
        <taxon>Eukaryota</taxon>
        <taxon>Metamonada</taxon>
        <taxon>Parabasalia</taxon>
        <taxon>Trichomonadida</taxon>
        <taxon>Trichomonadidae</taxon>
        <taxon>Trichomonas</taxon>
    </lineage>
</organism>
<dbReference type="STRING" id="5722.A2G0B2"/>
<reference evidence="8" key="2">
    <citation type="journal article" date="2007" name="Science">
        <title>Draft genome sequence of the sexually transmitted pathogen Trichomonas vaginalis.</title>
        <authorList>
            <person name="Carlton J.M."/>
            <person name="Hirt R.P."/>
            <person name="Silva J.C."/>
            <person name="Delcher A.L."/>
            <person name="Schatz M."/>
            <person name="Zhao Q."/>
            <person name="Wortman J.R."/>
            <person name="Bidwell S.L."/>
            <person name="Alsmark U.C.M."/>
            <person name="Besteiro S."/>
            <person name="Sicheritz-Ponten T."/>
            <person name="Noel C.J."/>
            <person name="Dacks J.B."/>
            <person name="Foster P.G."/>
            <person name="Simillion C."/>
            <person name="Van de Peer Y."/>
            <person name="Miranda-Saavedra D."/>
            <person name="Barton G.J."/>
            <person name="Westrop G.D."/>
            <person name="Mueller S."/>
            <person name="Dessi D."/>
            <person name="Fiori P.L."/>
            <person name="Ren Q."/>
            <person name="Paulsen I."/>
            <person name="Zhang H."/>
            <person name="Bastida-Corcuera F.D."/>
            <person name="Simoes-Barbosa A."/>
            <person name="Brown M.T."/>
            <person name="Hayes R.D."/>
            <person name="Mukherjee M."/>
            <person name="Okumura C.Y."/>
            <person name="Schneider R."/>
            <person name="Smith A.J."/>
            <person name="Vanacova S."/>
            <person name="Villalvazo M."/>
            <person name="Haas B.J."/>
            <person name="Pertea M."/>
            <person name="Feldblyum T.V."/>
            <person name="Utterback T.R."/>
            <person name="Shu C.L."/>
            <person name="Osoegawa K."/>
            <person name="de Jong P.J."/>
            <person name="Hrdy I."/>
            <person name="Horvathova L."/>
            <person name="Zubacova Z."/>
            <person name="Dolezal P."/>
            <person name="Malik S.B."/>
            <person name="Logsdon J.M. Jr."/>
            <person name="Henze K."/>
            <person name="Gupta A."/>
            <person name="Wang C.C."/>
            <person name="Dunne R.L."/>
            <person name="Upcroft J.A."/>
            <person name="Upcroft P."/>
            <person name="White O."/>
            <person name="Salzberg S.L."/>
            <person name="Tang P."/>
            <person name="Chiu C.-H."/>
            <person name="Lee Y.-S."/>
            <person name="Embley T.M."/>
            <person name="Coombs G.H."/>
            <person name="Mottram J.C."/>
            <person name="Tachezy J."/>
            <person name="Fraser-Liggett C.M."/>
            <person name="Johnson P.J."/>
        </authorList>
    </citation>
    <scope>NUCLEOTIDE SEQUENCE [LARGE SCALE GENOMIC DNA]</scope>
    <source>
        <strain evidence="8">G3</strain>
    </source>
</reference>
<dbReference type="MEROPS" id="C85.007"/>
<dbReference type="GO" id="GO:0004843">
    <property type="term" value="F:cysteine-type deubiquitinase activity"/>
    <property type="evidence" value="ECO:0000318"/>
    <property type="project" value="GO_Central"/>
</dbReference>
<dbReference type="EC" id="3.4.19.12" evidence="6"/>
<comment type="catalytic activity">
    <reaction evidence="1 6">
        <text>Thiol-dependent hydrolysis of ester, thioester, amide, peptide and isopeptide bonds formed by the C-terminal Gly of ubiquitin (a 76-residue protein attached to proteins as an intracellular targeting signal).</text>
        <dbReference type="EC" id="3.4.19.12"/>
    </reaction>
</comment>
<dbReference type="VEuPathDB" id="TrichDB:TVAGG3_1050070"/>
<gene>
    <name evidence="8" type="ORF">TVAG_320430</name>
</gene>
<keyword evidence="5 6" id="KW-0788">Thiol protease</keyword>
<name>A2G0B2_TRIV3</name>
<evidence type="ECO:0000256" key="4">
    <source>
        <dbReference type="ARBA" id="ARBA00022801"/>
    </source>
</evidence>
<dbReference type="GO" id="GO:0005737">
    <property type="term" value="C:cytoplasm"/>
    <property type="evidence" value="ECO:0007669"/>
    <property type="project" value="UniProtKB-SubCell"/>
</dbReference>
<dbReference type="GO" id="GO:0030968">
    <property type="term" value="P:endoplasmic reticulum unfolded protein response"/>
    <property type="evidence" value="ECO:0000318"/>
    <property type="project" value="GO_Central"/>
</dbReference>
<protein>
    <recommendedName>
        <fullName evidence="6">Ubiquitin thioesterase OTU</fullName>
        <ecNumber evidence="6">3.4.19.12</ecNumber>
    </recommendedName>
</protein>
<dbReference type="CDD" id="cd22745">
    <property type="entry name" value="OTU_OTU1"/>
    <property type="match status" value="1"/>
</dbReference>
<dbReference type="InterPro" id="IPR013087">
    <property type="entry name" value="Znf_C2H2_type"/>
</dbReference>
<sequence>MPSRQKITYGFPQKEIPTDAASLNKTLEQIGIRSREMLNLTVKELHPTKQIHTTSIYACEKVEIPADNSCLFASISYLCTGSTSHATEDRFHCVSVIKNNPTKYTEATLVSPNKEYCAWLSDMRHWGGYIEMEILSEKYNVEICVLQVENNLIVPINGAQSKKRIYLLYDNIHYDALVFKAHTPPEVRKIVDASDEEATIQAKELMNIARAAGGYTNVKTMTYKCTICNKILNGSKEAHDHSAKTNHMDYVQIQNL</sequence>
<dbReference type="Pfam" id="PF24560">
    <property type="entry name" value="zf-C2H2_OTU1_C"/>
    <property type="match status" value="1"/>
</dbReference>
<evidence type="ECO:0000259" key="7">
    <source>
        <dbReference type="PROSITE" id="PS00028"/>
    </source>
</evidence>
<keyword evidence="3 6" id="KW-0833">Ubl conjugation pathway</keyword>
<dbReference type="PANTHER" id="PTHR13312">
    <property type="entry name" value="HIV-INDUCED PROTEIN-7-LIKE PROTEASE"/>
    <property type="match status" value="1"/>
</dbReference>
<comment type="function">
    <text evidence="6">Hydrolase that can remove conjugated ubiquitin from proteins and may therefore play an important regulatory role at the level of protein turnover by preventing degradation.</text>
</comment>
<dbReference type="GO" id="GO:0036503">
    <property type="term" value="P:ERAD pathway"/>
    <property type="evidence" value="ECO:0000318"/>
    <property type="project" value="GO_Central"/>
</dbReference>
<keyword evidence="4 6" id="KW-0378">Hydrolase</keyword>
<dbReference type="InterPro" id="IPR038765">
    <property type="entry name" value="Papain-like_cys_pep_sf"/>
</dbReference>
<dbReference type="SUPFAM" id="SSF54001">
    <property type="entry name" value="Cysteine proteinases"/>
    <property type="match status" value="1"/>
</dbReference>
<dbReference type="InterPro" id="IPR057766">
    <property type="entry name" value="Znf-C2H2_OTU1-like_C"/>
</dbReference>
<keyword evidence="2 8" id="KW-0645">Protease</keyword>
<feature type="domain" description="C2H2-type" evidence="7">
    <location>
        <begin position="225"/>
        <end position="247"/>
    </location>
</feature>
<evidence type="ECO:0000256" key="3">
    <source>
        <dbReference type="ARBA" id="ARBA00022786"/>
    </source>
</evidence>
<dbReference type="OrthoDB" id="65596at2759"/>
<evidence type="ECO:0000313" key="8">
    <source>
        <dbReference type="EMBL" id="EAX89409.1"/>
    </source>
</evidence>
<dbReference type="SMR" id="A2G0B2"/>
<dbReference type="FunCoup" id="A2G0B2">
    <property type="interactions" value="331"/>
</dbReference>
<dbReference type="EMBL" id="DS114203">
    <property type="protein sequence ID" value="EAX89409.1"/>
    <property type="molecule type" value="Genomic_DNA"/>
</dbReference>
<keyword evidence="9" id="KW-1185">Reference proteome</keyword>
<reference evidence="8" key="1">
    <citation type="submission" date="2006-10" db="EMBL/GenBank/DDBJ databases">
        <authorList>
            <person name="Amadeo P."/>
            <person name="Zhao Q."/>
            <person name="Wortman J."/>
            <person name="Fraser-Liggett C."/>
            <person name="Carlton J."/>
        </authorList>
    </citation>
    <scope>NUCLEOTIDE SEQUENCE</scope>
    <source>
        <strain evidence="8">G3</strain>
    </source>
</reference>
<dbReference type="FunFam" id="3.90.70.80:FF:000031">
    <property type="entry name" value="OTU family cysteine protease"/>
    <property type="match status" value="1"/>
</dbReference>
<dbReference type="InterPro" id="IPR003323">
    <property type="entry name" value="OTU_dom"/>
</dbReference>
<proteinExistence type="predicted"/>
<dbReference type="Pfam" id="PF02338">
    <property type="entry name" value="OTU"/>
    <property type="match status" value="1"/>
</dbReference>
<dbReference type="Proteomes" id="UP000001542">
    <property type="component" value="Unassembled WGS sequence"/>
</dbReference>
<dbReference type="PANTHER" id="PTHR13312:SF0">
    <property type="entry name" value="UBIQUITIN THIOESTERASE OTU1"/>
    <property type="match status" value="1"/>
</dbReference>
<dbReference type="OMA" id="EYVMDHD"/>
<dbReference type="InParanoid" id="A2G0B2"/>